<dbReference type="PANTHER" id="PTHR12736">
    <property type="entry name" value="LANC-LIKE PROTEIN"/>
    <property type="match status" value="1"/>
</dbReference>
<name>A0A7S0DTU8_9EUKA</name>
<dbReference type="AlphaFoldDB" id="A0A7S0DTU8"/>
<reference evidence="2" key="1">
    <citation type="submission" date="2021-01" db="EMBL/GenBank/DDBJ databases">
        <authorList>
            <person name="Corre E."/>
            <person name="Pelletier E."/>
            <person name="Niang G."/>
            <person name="Scheremetjew M."/>
            <person name="Finn R."/>
            <person name="Kale V."/>
            <person name="Holt S."/>
            <person name="Cochrane G."/>
            <person name="Meng A."/>
            <person name="Brown T."/>
            <person name="Cohen L."/>
        </authorList>
    </citation>
    <scope>NUCLEOTIDE SEQUENCE</scope>
    <source>
        <strain evidence="2">CCMP2058</strain>
    </source>
</reference>
<dbReference type="GO" id="GO:0031179">
    <property type="term" value="P:peptide modification"/>
    <property type="evidence" value="ECO:0007669"/>
    <property type="project" value="InterPro"/>
</dbReference>
<dbReference type="Gene3D" id="1.50.10.10">
    <property type="match status" value="2"/>
</dbReference>
<organism evidence="2">
    <name type="scientific">Amorphochlora amoebiformis</name>
    <dbReference type="NCBI Taxonomy" id="1561963"/>
    <lineage>
        <taxon>Eukaryota</taxon>
        <taxon>Sar</taxon>
        <taxon>Rhizaria</taxon>
        <taxon>Cercozoa</taxon>
        <taxon>Chlorarachniophyceae</taxon>
        <taxon>Amorphochlora</taxon>
    </lineage>
</organism>
<dbReference type="PANTHER" id="PTHR12736:SF7">
    <property type="entry name" value="LANC-LIKE PROTEIN 3"/>
    <property type="match status" value="1"/>
</dbReference>
<dbReference type="SUPFAM" id="SSF158745">
    <property type="entry name" value="LanC-like"/>
    <property type="match status" value="2"/>
</dbReference>
<evidence type="ECO:0000256" key="1">
    <source>
        <dbReference type="SAM" id="MobiDB-lite"/>
    </source>
</evidence>
<evidence type="ECO:0000313" key="2">
    <source>
        <dbReference type="EMBL" id="CAD8465136.1"/>
    </source>
</evidence>
<dbReference type="InterPro" id="IPR007822">
    <property type="entry name" value="LANC-like"/>
</dbReference>
<gene>
    <name evidence="2" type="ORF">LAMO00422_LOCUS24104</name>
</gene>
<dbReference type="EMBL" id="HBEM01035216">
    <property type="protein sequence ID" value="CAD8465136.1"/>
    <property type="molecule type" value="Transcribed_RNA"/>
</dbReference>
<proteinExistence type="predicted"/>
<dbReference type="SMART" id="SM01260">
    <property type="entry name" value="LANC_like"/>
    <property type="match status" value="1"/>
</dbReference>
<dbReference type="GO" id="GO:0005886">
    <property type="term" value="C:plasma membrane"/>
    <property type="evidence" value="ECO:0007669"/>
    <property type="project" value="TreeGrafter"/>
</dbReference>
<accession>A0A7S0DTU8</accession>
<protein>
    <submittedName>
        <fullName evidence="2">Uncharacterized protein</fullName>
    </submittedName>
</protein>
<dbReference type="GO" id="GO:0005975">
    <property type="term" value="P:carbohydrate metabolic process"/>
    <property type="evidence" value="ECO:0007669"/>
    <property type="project" value="InterPro"/>
</dbReference>
<feature type="region of interest" description="Disordered" evidence="1">
    <location>
        <begin position="82"/>
        <end position="108"/>
    </location>
</feature>
<dbReference type="InterPro" id="IPR012341">
    <property type="entry name" value="6hp_glycosidase-like_sf"/>
</dbReference>
<dbReference type="Pfam" id="PF05147">
    <property type="entry name" value="LANC_like"/>
    <property type="match status" value="1"/>
</dbReference>
<sequence>MSEYGAGLWDGLAGRVYVETIFHLETGDFVEAEACMETLISMARFVSTDMCSQDTYHDGRAGFLFALTDLLFRTTHRKEENTSKQLQSCTKGLGVPPTSSESSKHRSRDVEMLESAIEKVARKILDRGKEFVWDYSIELTPLIWPANKDMHMFLGLERGTMGCLHALLHVPPSILDRADPEWRHDINQTLQFVLMHQVYTDPAYTNATAYPEAAKPGIEQPLPAIKFHDATSSILKDGGGIGEIYRAGEEEEMPPQFHRFGFEADELPPEQTVNRTYQNLGEGSGGAVFLFLQARRVLGDPGDTFLNAARKAGDAVWERGLIRQGMGIIKGVSGNAYAFLALARAEEDEDKSNLWIQRARLFGAFMVNWETELPKPMRKLSLEFSRTAWYETSVPGCLMEGYGSGVLLLVDLEDPKNARAPLVEPTLWPHVFPRSTAPRLAQMEPRLVPPRASRRN</sequence>